<evidence type="ECO:0000256" key="11">
    <source>
        <dbReference type="ARBA" id="ARBA00066349"/>
    </source>
</evidence>
<dbReference type="PANTHER" id="PTHR28004:SF2">
    <property type="entry name" value="D-SERINE DEHYDRATASE"/>
    <property type="match status" value="1"/>
</dbReference>
<evidence type="ECO:0000256" key="9">
    <source>
        <dbReference type="ARBA" id="ARBA00051198"/>
    </source>
</evidence>
<evidence type="ECO:0000313" key="15">
    <source>
        <dbReference type="EMBL" id="ODV91319.1"/>
    </source>
</evidence>
<keyword evidence="8" id="KW-0456">Lyase</keyword>
<dbReference type="GO" id="GO:0046872">
    <property type="term" value="F:metal ion binding"/>
    <property type="evidence" value="ECO:0007669"/>
    <property type="project" value="UniProtKB-KW"/>
</dbReference>
<dbReference type="Pfam" id="PF01168">
    <property type="entry name" value="Ala_racemase_N"/>
    <property type="match status" value="1"/>
</dbReference>
<dbReference type="EC" id="4.3.1.18" evidence="11"/>
<keyword evidence="5" id="KW-0479">Metal-binding</keyword>
<dbReference type="InterPro" id="IPR042208">
    <property type="entry name" value="D-ser_dehydrat-like_sf"/>
</dbReference>
<evidence type="ECO:0000259" key="14">
    <source>
        <dbReference type="SMART" id="SM01119"/>
    </source>
</evidence>
<dbReference type="Gene3D" id="2.40.37.20">
    <property type="entry name" value="D-serine dehydratase-like domain"/>
    <property type="match status" value="1"/>
</dbReference>
<dbReference type="GO" id="GO:0036088">
    <property type="term" value="P:D-serine catabolic process"/>
    <property type="evidence" value="ECO:0007669"/>
    <property type="project" value="TreeGrafter"/>
</dbReference>
<evidence type="ECO:0000256" key="7">
    <source>
        <dbReference type="ARBA" id="ARBA00022898"/>
    </source>
</evidence>
<dbReference type="SMART" id="SM01119">
    <property type="entry name" value="D-ser_dehydrat"/>
    <property type="match status" value="1"/>
</dbReference>
<evidence type="ECO:0000256" key="13">
    <source>
        <dbReference type="ARBA" id="ARBA00075219"/>
    </source>
</evidence>
<keyword evidence="7" id="KW-0663">Pyridoxal phosphate</keyword>
<evidence type="ECO:0000256" key="5">
    <source>
        <dbReference type="ARBA" id="ARBA00022723"/>
    </source>
</evidence>
<dbReference type="InterPro" id="IPR029066">
    <property type="entry name" value="PLP-binding_barrel"/>
</dbReference>
<comment type="cofactor">
    <cofactor evidence="2">
        <name>Zn(2+)</name>
        <dbReference type="ChEBI" id="CHEBI:29105"/>
    </cofactor>
</comment>
<proteinExistence type="inferred from homology"/>
<keyword evidence="6" id="KW-0862">Zinc</keyword>
<name>A0A1E4THV7_9ASCO</name>
<dbReference type="GO" id="GO:0009636">
    <property type="term" value="P:response to toxic substance"/>
    <property type="evidence" value="ECO:0007669"/>
    <property type="project" value="UniProtKB-KW"/>
</dbReference>
<accession>A0A1E4THV7</accession>
<dbReference type="Pfam" id="PF14031">
    <property type="entry name" value="D-ser_dehydrat"/>
    <property type="match status" value="1"/>
</dbReference>
<dbReference type="OrthoDB" id="20198at2759"/>
<comment type="cofactor">
    <cofactor evidence="1">
        <name>pyridoxal 5'-phosphate</name>
        <dbReference type="ChEBI" id="CHEBI:597326"/>
    </cofactor>
</comment>
<evidence type="ECO:0000256" key="2">
    <source>
        <dbReference type="ARBA" id="ARBA00001947"/>
    </source>
</evidence>
<reference evidence="16" key="1">
    <citation type="submission" date="2016-02" db="EMBL/GenBank/DDBJ databases">
        <title>Comparative genomics of biotechnologically important yeasts.</title>
        <authorList>
            <consortium name="DOE Joint Genome Institute"/>
            <person name="Riley R."/>
            <person name="Haridas S."/>
            <person name="Wolfe K.H."/>
            <person name="Lopes M.R."/>
            <person name="Hittinger C.T."/>
            <person name="Goker M."/>
            <person name="Salamov A."/>
            <person name="Wisecaver J."/>
            <person name="Long T.M."/>
            <person name="Aerts A.L."/>
            <person name="Barry K."/>
            <person name="Choi C."/>
            <person name="Clum A."/>
            <person name="Coughlan A.Y."/>
            <person name="Deshpande S."/>
            <person name="Douglass A.P."/>
            <person name="Hanson S.J."/>
            <person name="Klenk H.-P."/>
            <person name="Labutti K."/>
            <person name="Lapidus A."/>
            <person name="Lindquist E."/>
            <person name="Lipzen A."/>
            <person name="Meier-Kolthoff J.P."/>
            <person name="Ohm R.A."/>
            <person name="Otillar R.P."/>
            <person name="Pangilinan J."/>
            <person name="Peng Y."/>
            <person name="Rokas A."/>
            <person name="Rosa C.A."/>
            <person name="Scheuner C."/>
            <person name="Sibirny A.A."/>
            <person name="Slot J.C."/>
            <person name="Stielow J.B."/>
            <person name="Sun H."/>
            <person name="Kurtzman C.P."/>
            <person name="Blackwell M."/>
            <person name="Jeffries T.W."/>
            <person name="Grigoriev I.V."/>
        </authorList>
    </citation>
    <scope>NUCLEOTIDE SEQUENCE [LARGE SCALE GENOMIC DNA]</scope>
    <source>
        <strain evidence="16">NRRL Y-17796</strain>
    </source>
</reference>
<keyword evidence="16" id="KW-1185">Reference proteome</keyword>
<dbReference type="Proteomes" id="UP000095023">
    <property type="component" value="Unassembled WGS sequence"/>
</dbReference>
<evidence type="ECO:0000256" key="4">
    <source>
        <dbReference type="ARBA" id="ARBA00022575"/>
    </source>
</evidence>
<organism evidence="15 16">
    <name type="scientific">Tortispora caseinolytica NRRL Y-17796</name>
    <dbReference type="NCBI Taxonomy" id="767744"/>
    <lineage>
        <taxon>Eukaryota</taxon>
        <taxon>Fungi</taxon>
        <taxon>Dikarya</taxon>
        <taxon>Ascomycota</taxon>
        <taxon>Saccharomycotina</taxon>
        <taxon>Trigonopsidomycetes</taxon>
        <taxon>Trigonopsidales</taxon>
        <taxon>Trigonopsidaceae</taxon>
        <taxon>Tortispora</taxon>
    </lineage>
</organism>
<keyword evidence="4" id="KW-0216">Detoxification</keyword>
<feature type="domain" description="D-serine dehydratase-like" evidence="14">
    <location>
        <begin position="277"/>
        <end position="377"/>
    </location>
</feature>
<dbReference type="FunFam" id="3.20.20.10:FF:000016">
    <property type="entry name" value="D-serine dehydratase"/>
    <property type="match status" value="1"/>
</dbReference>
<comment type="similarity">
    <text evidence="3">Belongs to the DSD1 family.</text>
</comment>
<gene>
    <name evidence="15" type="ORF">CANCADRAFT_122518</name>
</gene>
<dbReference type="InterPro" id="IPR001608">
    <property type="entry name" value="Ala_racemase_N"/>
</dbReference>
<dbReference type="PANTHER" id="PTHR28004">
    <property type="entry name" value="ZGC:162816-RELATED"/>
    <property type="match status" value="1"/>
</dbReference>
<evidence type="ECO:0000256" key="10">
    <source>
        <dbReference type="ARBA" id="ARBA00055764"/>
    </source>
</evidence>
<comment type="function">
    <text evidence="10">Catalyzes the conversion of D-serine to pyruvate and ammonia. May play a role in D-serine detoxification.</text>
</comment>
<evidence type="ECO:0000256" key="3">
    <source>
        <dbReference type="ARBA" id="ARBA00005323"/>
    </source>
</evidence>
<sequence length="392" mass="43395">MAEQYLQKHIDELPTPAFLINAGTFETNSRAMLDRAKALGASFRAHVKTHKTVEGTRLQLQNQTSRIVVSTFKEVEGLSEMIREGTITDILYGLPISKSWVPVADQWSRRVTLRLMIDDIEQLKFLVEYSKTVAKLQKWSIFLKIDMGTHRAGRELSDHALKELIGYCMQQRQYIDIHGTYCHAGHSYNSEGQLDAKKYLQAEIIAANEAAKIIRSFDSSLTLCLSIGATPTAHVADHNVDLSGINASDDLELHAGNYPMCDLQQLSTGCITQKNISCSVLAEVVSSYPGRGSAPGEVLINAGVIALAREPGKLPGWGRVITEPYNNWFVARLSQEHGILAATEPTASFPAYGTKLKIVPQHACISATSFPSYYIVDDFDIVIAVWTPFHGW</sequence>
<dbReference type="InterPro" id="IPR026956">
    <property type="entry name" value="D-ser_dehydrat-like_dom"/>
</dbReference>
<evidence type="ECO:0000256" key="8">
    <source>
        <dbReference type="ARBA" id="ARBA00023239"/>
    </source>
</evidence>
<dbReference type="EMBL" id="KV453842">
    <property type="protein sequence ID" value="ODV91319.1"/>
    <property type="molecule type" value="Genomic_DNA"/>
</dbReference>
<dbReference type="AlphaFoldDB" id="A0A1E4THV7"/>
<evidence type="ECO:0000313" key="16">
    <source>
        <dbReference type="Proteomes" id="UP000095023"/>
    </source>
</evidence>
<evidence type="ECO:0000256" key="12">
    <source>
        <dbReference type="ARBA" id="ARBA00069616"/>
    </source>
</evidence>
<protein>
    <recommendedName>
        <fullName evidence="12">D-serine dehydratase</fullName>
        <ecNumber evidence="11">4.3.1.18</ecNumber>
    </recommendedName>
    <alternativeName>
        <fullName evidence="13">D-serine deaminase</fullName>
    </alternativeName>
</protein>
<dbReference type="GO" id="GO:0008721">
    <property type="term" value="F:D-serine ammonia-lyase activity"/>
    <property type="evidence" value="ECO:0007669"/>
    <property type="project" value="UniProtKB-EC"/>
</dbReference>
<evidence type="ECO:0000256" key="6">
    <source>
        <dbReference type="ARBA" id="ARBA00022833"/>
    </source>
</evidence>
<evidence type="ECO:0000256" key="1">
    <source>
        <dbReference type="ARBA" id="ARBA00001933"/>
    </source>
</evidence>
<dbReference type="Gene3D" id="3.20.20.10">
    <property type="entry name" value="Alanine racemase"/>
    <property type="match status" value="1"/>
</dbReference>
<comment type="catalytic activity">
    <reaction evidence="9">
        <text>D-serine = pyruvate + NH4(+)</text>
        <dbReference type="Rhea" id="RHEA:13977"/>
        <dbReference type="ChEBI" id="CHEBI:15361"/>
        <dbReference type="ChEBI" id="CHEBI:28938"/>
        <dbReference type="ChEBI" id="CHEBI:35247"/>
        <dbReference type="EC" id="4.3.1.18"/>
    </reaction>
    <physiologicalReaction direction="left-to-right" evidence="9">
        <dbReference type="Rhea" id="RHEA:13978"/>
    </physiologicalReaction>
</comment>
<dbReference type="SUPFAM" id="SSF51419">
    <property type="entry name" value="PLP-binding barrel"/>
    <property type="match status" value="1"/>
</dbReference>
<dbReference type="InterPro" id="IPR051466">
    <property type="entry name" value="D-amino_acid_metab_enzyme"/>
</dbReference>